<keyword evidence="3" id="KW-1185">Reference proteome</keyword>
<dbReference type="EMBL" id="OU015568">
    <property type="protein sequence ID" value="CAG5090995.1"/>
    <property type="molecule type" value="Genomic_DNA"/>
</dbReference>
<accession>A0ABN7SVS9</accession>
<protein>
    <submittedName>
        <fullName evidence="1">Oidioi.mRNA.OKI2018_I69.PAR.g12802.t1.cds</fullName>
    </submittedName>
    <submittedName>
        <fullName evidence="2">Oidioi.mRNA.OKI2018_I69.chr1.g982.t1.cds</fullName>
    </submittedName>
</protein>
<organism evidence="2 3">
    <name type="scientific">Oikopleura dioica</name>
    <name type="common">Tunicate</name>
    <dbReference type="NCBI Taxonomy" id="34765"/>
    <lineage>
        <taxon>Eukaryota</taxon>
        <taxon>Metazoa</taxon>
        <taxon>Chordata</taxon>
        <taxon>Tunicata</taxon>
        <taxon>Appendicularia</taxon>
        <taxon>Copelata</taxon>
        <taxon>Oikopleuridae</taxon>
        <taxon>Oikopleura</taxon>
    </lineage>
</organism>
<dbReference type="EMBL" id="OU015566">
    <property type="protein sequence ID" value="CAG5103880.1"/>
    <property type="molecule type" value="Genomic_DNA"/>
</dbReference>
<name>A0ABN7SVS9_OIKDI</name>
<proteinExistence type="predicted"/>
<reference evidence="2 3" key="1">
    <citation type="submission" date="2021-04" db="EMBL/GenBank/DDBJ databases">
        <authorList>
            <person name="Bliznina A."/>
        </authorList>
    </citation>
    <scope>NUCLEOTIDE SEQUENCE [LARGE SCALE GENOMIC DNA]</scope>
</reference>
<gene>
    <name evidence="1" type="ORF">OKIOD_LOCUS4360</name>
    <name evidence="2" type="ORF">OKIOD_LOCUS9747</name>
</gene>
<dbReference type="Proteomes" id="UP001158576">
    <property type="component" value="Chromosome PAR"/>
</dbReference>
<evidence type="ECO:0000313" key="1">
    <source>
        <dbReference type="EMBL" id="CAG5090995.1"/>
    </source>
</evidence>
<evidence type="ECO:0000313" key="3">
    <source>
        <dbReference type="Proteomes" id="UP001158576"/>
    </source>
</evidence>
<dbReference type="Proteomes" id="UP001158576">
    <property type="component" value="Chromosome 1"/>
</dbReference>
<evidence type="ECO:0000313" key="2">
    <source>
        <dbReference type="EMBL" id="CAG5103880.1"/>
    </source>
</evidence>
<sequence length="138" mass="16037">MLTLRKEDMYIEQLLEAEDLHDFGRCLKKIGKYLGERDVMTDEIFNVRRKPEESLLTFFKRLTLVYEASSRHSLKSDQTAAFLYPLVKNNATRTQKIELSRVLEVNGKYKNAITYARLESAIKVAQIMDDSVFNPDQA</sequence>